<dbReference type="EC" id="1.1.1.153" evidence="4"/>
<evidence type="ECO:0000256" key="8">
    <source>
        <dbReference type="ARBA" id="ARBA00023002"/>
    </source>
</evidence>
<sequence length="259" mass="28629">RRLTKRKKKNPFGKTCCLITGASRGFGQSLSLDPAPLLGGGPMAVCWCSPREGGGRKELTVQCVVADLGTHEGLKEMIGVVNEIKQKEKEIEHILLINNAASLRDISKVLVDFTRPTEVDDYLAFNVTSALCLTASVLKAFPRPQHQQTVVNISSLCAQKTFNSWSLYCMGKVARDLMFQVLALEEPNLRVLNYAPGPLNTDMQLKAHSETGDPKIRQAFADMHKEGKLLACHQSSQKLVKLLLTDNFKSGSHVDYYNV</sequence>
<accession>H3BEX4</accession>
<dbReference type="PANTHER" id="PTHR44085">
    <property type="entry name" value="SEPIAPTERIN REDUCTASE"/>
    <property type="match status" value="1"/>
</dbReference>
<evidence type="ECO:0000256" key="7">
    <source>
        <dbReference type="ARBA" id="ARBA00022857"/>
    </source>
</evidence>
<dbReference type="SUPFAM" id="SSF51735">
    <property type="entry name" value="NAD(P)-binding Rossmann-fold domains"/>
    <property type="match status" value="1"/>
</dbReference>
<reference evidence="9" key="2">
    <citation type="submission" date="2025-08" db="UniProtKB">
        <authorList>
            <consortium name="Ensembl"/>
        </authorList>
    </citation>
    <scope>IDENTIFICATION</scope>
</reference>
<dbReference type="OMA" id="RICTSHW"/>
<keyword evidence="7" id="KW-0521">NADP</keyword>
<dbReference type="NCBIfam" id="TIGR01500">
    <property type="entry name" value="sepiapter_red"/>
    <property type="match status" value="1"/>
</dbReference>
<dbReference type="STRING" id="7897.ENSLACP00000020445"/>
<dbReference type="GO" id="GO:0005737">
    <property type="term" value="C:cytoplasm"/>
    <property type="evidence" value="ECO:0007669"/>
    <property type="project" value="UniProtKB-SubCell"/>
</dbReference>
<dbReference type="CDD" id="cd05367">
    <property type="entry name" value="SPR-like_SDR_c"/>
    <property type="match status" value="1"/>
</dbReference>
<evidence type="ECO:0000256" key="2">
    <source>
        <dbReference type="ARBA" id="ARBA00010483"/>
    </source>
</evidence>
<keyword evidence="10" id="KW-1185">Reference proteome</keyword>
<dbReference type="InterPro" id="IPR051721">
    <property type="entry name" value="Biopterin_syn/organic_redct"/>
</dbReference>
<keyword evidence="6" id="KW-0963">Cytoplasm</keyword>
<dbReference type="Ensembl" id="ENSLACT00000020585.1">
    <property type="protein sequence ID" value="ENSLACP00000020445.1"/>
    <property type="gene ID" value="ENSLACG00000017968.1"/>
</dbReference>
<dbReference type="HOGENOM" id="CLU_010194_2_11_1"/>
<reference evidence="9" key="3">
    <citation type="submission" date="2025-09" db="UniProtKB">
        <authorList>
            <consortium name="Ensembl"/>
        </authorList>
    </citation>
    <scope>IDENTIFICATION</scope>
</reference>
<evidence type="ECO:0000313" key="9">
    <source>
        <dbReference type="Ensembl" id="ENSLACP00000020445.1"/>
    </source>
</evidence>
<evidence type="ECO:0000256" key="4">
    <source>
        <dbReference type="ARBA" id="ARBA00013075"/>
    </source>
</evidence>
<dbReference type="InterPro" id="IPR002347">
    <property type="entry name" value="SDR_fam"/>
</dbReference>
<dbReference type="GO" id="GO:0006729">
    <property type="term" value="P:tetrahydrobiopterin biosynthetic process"/>
    <property type="evidence" value="ECO:0007669"/>
    <property type="project" value="InterPro"/>
</dbReference>
<dbReference type="Pfam" id="PF00106">
    <property type="entry name" value="adh_short"/>
    <property type="match status" value="1"/>
</dbReference>
<comment type="subunit">
    <text evidence="3">Homodimer.</text>
</comment>
<dbReference type="PRINTS" id="PR00081">
    <property type="entry name" value="GDHRDH"/>
</dbReference>
<name>H3BEX4_LATCH</name>
<dbReference type="EMBL" id="AFYH01008001">
    <property type="status" value="NOT_ANNOTATED_CDS"/>
    <property type="molecule type" value="Genomic_DNA"/>
</dbReference>
<comment type="similarity">
    <text evidence="2">Belongs to the sepiapterin reductase family.</text>
</comment>
<dbReference type="FunFam" id="3.40.50.720:FF:000259">
    <property type="entry name" value="Sepiapterin reductase"/>
    <property type="match status" value="1"/>
</dbReference>
<organism evidence="9 10">
    <name type="scientific">Latimeria chalumnae</name>
    <name type="common">Coelacanth</name>
    <dbReference type="NCBI Taxonomy" id="7897"/>
    <lineage>
        <taxon>Eukaryota</taxon>
        <taxon>Metazoa</taxon>
        <taxon>Chordata</taxon>
        <taxon>Craniata</taxon>
        <taxon>Vertebrata</taxon>
        <taxon>Euteleostomi</taxon>
        <taxon>Coelacanthiformes</taxon>
        <taxon>Coelacanthidae</taxon>
        <taxon>Latimeria</taxon>
    </lineage>
</organism>
<protein>
    <recommendedName>
        <fullName evidence="5">Sepiapterin reductase</fullName>
        <ecNumber evidence="4">1.1.1.153</ecNumber>
    </recommendedName>
</protein>
<dbReference type="InterPro" id="IPR036291">
    <property type="entry name" value="NAD(P)-bd_dom_sf"/>
</dbReference>
<dbReference type="GeneTree" id="ENSGT00440000033609"/>
<dbReference type="Proteomes" id="UP000008672">
    <property type="component" value="Unassembled WGS sequence"/>
</dbReference>
<evidence type="ECO:0000256" key="5">
    <source>
        <dbReference type="ARBA" id="ARBA00019170"/>
    </source>
</evidence>
<evidence type="ECO:0000256" key="6">
    <source>
        <dbReference type="ARBA" id="ARBA00022490"/>
    </source>
</evidence>
<keyword evidence="8" id="KW-0560">Oxidoreductase</keyword>
<dbReference type="Gene3D" id="3.40.50.720">
    <property type="entry name" value="NAD(P)-binding Rossmann-like Domain"/>
    <property type="match status" value="1"/>
</dbReference>
<dbReference type="GO" id="GO:0004757">
    <property type="term" value="F:sepiapterin reductase (NADP+) activity"/>
    <property type="evidence" value="ECO:0007669"/>
    <property type="project" value="UniProtKB-EC"/>
</dbReference>
<dbReference type="InterPro" id="IPR006393">
    <property type="entry name" value="Sepiapterin_red"/>
</dbReference>
<evidence type="ECO:0000256" key="3">
    <source>
        <dbReference type="ARBA" id="ARBA00011738"/>
    </source>
</evidence>
<dbReference type="InParanoid" id="H3BEX4"/>
<dbReference type="PANTHER" id="PTHR44085:SF2">
    <property type="entry name" value="SEPIAPTERIN REDUCTASE"/>
    <property type="match status" value="1"/>
</dbReference>
<comment type="subcellular location">
    <subcellularLocation>
        <location evidence="1">Cytoplasm</location>
    </subcellularLocation>
</comment>
<evidence type="ECO:0000313" key="10">
    <source>
        <dbReference type="Proteomes" id="UP000008672"/>
    </source>
</evidence>
<reference evidence="10" key="1">
    <citation type="submission" date="2011-08" db="EMBL/GenBank/DDBJ databases">
        <title>The draft genome of Latimeria chalumnae.</title>
        <authorList>
            <person name="Di Palma F."/>
            <person name="Alfoldi J."/>
            <person name="Johnson J."/>
            <person name="Berlin A."/>
            <person name="Gnerre S."/>
            <person name="Jaffe D."/>
            <person name="MacCallum I."/>
            <person name="Young S."/>
            <person name="Walker B.J."/>
            <person name="Lander E."/>
            <person name="Lindblad-Toh K."/>
        </authorList>
    </citation>
    <scope>NUCLEOTIDE SEQUENCE [LARGE SCALE GENOMIC DNA]</scope>
    <source>
        <strain evidence="10">Wild caught</strain>
    </source>
</reference>
<proteinExistence type="inferred from homology"/>
<dbReference type="FunCoup" id="H3BEX4">
    <property type="interactions" value="722"/>
</dbReference>
<evidence type="ECO:0000256" key="1">
    <source>
        <dbReference type="ARBA" id="ARBA00004496"/>
    </source>
</evidence>
<dbReference type="AlphaFoldDB" id="H3BEX4"/>
<dbReference type="eggNOG" id="KOG1204">
    <property type="taxonomic scope" value="Eukaryota"/>
</dbReference>